<reference evidence="3" key="1">
    <citation type="submission" date="2023-06" db="EMBL/GenBank/DDBJ databases">
        <title>Survivors Of The Sea: Transcriptome response of Skeletonema marinoi to long-term dormancy.</title>
        <authorList>
            <person name="Pinder M.I.M."/>
            <person name="Kourtchenko O."/>
            <person name="Robertson E.K."/>
            <person name="Larsson T."/>
            <person name="Maumus F."/>
            <person name="Osuna-Cruz C.M."/>
            <person name="Vancaester E."/>
            <person name="Stenow R."/>
            <person name="Vandepoele K."/>
            <person name="Ploug H."/>
            <person name="Bruchert V."/>
            <person name="Godhe A."/>
            <person name="Topel M."/>
        </authorList>
    </citation>
    <scope>NUCLEOTIDE SEQUENCE</scope>
    <source>
        <strain evidence="3">R05AC</strain>
    </source>
</reference>
<dbReference type="EMBL" id="JATAAI010000033">
    <property type="protein sequence ID" value="KAK1735627.1"/>
    <property type="molecule type" value="Genomic_DNA"/>
</dbReference>
<dbReference type="SUPFAM" id="SSF102848">
    <property type="entry name" value="NSFL1 (p97 ATPase) cofactor p47, SEP domain"/>
    <property type="match status" value="1"/>
</dbReference>
<evidence type="ECO:0000259" key="2">
    <source>
        <dbReference type="PROSITE" id="PS51399"/>
    </source>
</evidence>
<dbReference type="PROSITE" id="PS51399">
    <property type="entry name" value="SEP"/>
    <property type="match status" value="1"/>
</dbReference>
<dbReference type="PANTHER" id="PTHR23333">
    <property type="entry name" value="UBX DOMAIN CONTAINING PROTEIN"/>
    <property type="match status" value="1"/>
</dbReference>
<dbReference type="GO" id="GO:0061025">
    <property type="term" value="P:membrane fusion"/>
    <property type="evidence" value="ECO:0007669"/>
    <property type="project" value="TreeGrafter"/>
</dbReference>
<feature type="domain" description="SEP" evidence="2">
    <location>
        <begin position="206"/>
        <end position="274"/>
    </location>
</feature>
<accession>A0AAD9D6G3</accession>
<evidence type="ECO:0000256" key="1">
    <source>
        <dbReference type="SAM" id="MobiDB-lite"/>
    </source>
</evidence>
<evidence type="ECO:0000313" key="3">
    <source>
        <dbReference type="EMBL" id="KAK1735627.1"/>
    </source>
</evidence>
<feature type="compositionally biased region" description="Basic and acidic residues" evidence="1">
    <location>
        <begin position="266"/>
        <end position="279"/>
    </location>
</feature>
<name>A0AAD9D6G3_9STRA</name>
<feature type="region of interest" description="Disordered" evidence="1">
    <location>
        <begin position="251"/>
        <end position="298"/>
    </location>
</feature>
<feature type="non-terminal residue" evidence="3">
    <location>
        <position position="298"/>
    </location>
</feature>
<dbReference type="GO" id="GO:0043130">
    <property type="term" value="F:ubiquitin binding"/>
    <property type="evidence" value="ECO:0007669"/>
    <property type="project" value="TreeGrafter"/>
</dbReference>
<gene>
    <name evidence="3" type="ORF">QTG54_013790</name>
</gene>
<feature type="region of interest" description="Disordered" evidence="1">
    <location>
        <begin position="115"/>
        <end position="178"/>
    </location>
</feature>
<protein>
    <recommendedName>
        <fullName evidence="2">SEP domain-containing protein</fullName>
    </recommendedName>
</protein>
<dbReference type="GO" id="GO:0043161">
    <property type="term" value="P:proteasome-mediated ubiquitin-dependent protein catabolic process"/>
    <property type="evidence" value="ECO:0007669"/>
    <property type="project" value="TreeGrafter"/>
</dbReference>
<dbReference type="Gene3D" id="3.30.420.210">
    <property type="entry name" value="SEP domain"/>
    <property type="match status" value="1"/>
</dbReference>
<dbReference type="PANTHER" id="PTHR23333:SF20">
    <property type="entry name" value="NSFL1 COFACTOR P47"/>
    <property type="match status" value="1"/>
</dbReference>
<dbReference type="AlphaFoldDB" id="A0AAD9D6G3"/>
<dbReference type="GO" id="GO:0031468">
    <property type="term" value="P:nuclear membrane reassembly"/>
    <property type="evidence" value="ECO:0007669"/>
    <property type="project" value="TreeGrafter"/>
</dbReference>
<feature type="compositionally biased region" description="Gly residues" evidence="1">
    <location>
        <begin position="284"/>
        <end position="298"/>
    </location>
</feature>
<dbReference type="GO" id="GO:0000045">
    <property type="term" value="P:autophagosome assembly"/>
    <property type="evidence" value="ECO:0007669"/>
    <property type="project" value="TreeGrafter"/>
</dbReference>
<proteinExistence type="predicted"/>
<organism evidence="3 4">
    <name type="scientific">Skeletonema marinoi</name>
    <dbReference type="NCBI Taxonomy" id="267567"/>
    <lineage>
        <taxon>Eukaryota</taxon>
        <taxon>Sar</taxon>
        <taxon>Stramenopiles</taxon>
        <taxon>Ochrophyta</taxon>
        <taxon>Bacillariophyta</taxon>
        <taxon>Coscinodiscophyceae</taxon>
        <taxon>Thalassiosirophycidae</taxon>
        <taxon>Thalassiosirales</taxon>
        <taxon>Skeletonemataceae</taxon>
        <taxon>Skeletonema</taxon>
        <taxon>Skeletonema marinoi-dohrnii complex</taxon>
    </lineage>
</organism>
<dbReference type="InterPro" id="IPR036241">
    <property type="entry name" value="NSFL1C_SEP_dom_sf"/>
</dbReference>
<dbReference type="GO" id="GO:0007030">
    <property type="term" value="P:Golgi organization"/>
    <property type="evidence" value="ECO:0007669"/>
    <property type="project" value="TreeGrafter"/>
</dbReference>
<dbReference type="Proteomes" id="UP001224775">
    <property type="component" value="Unassembled WGS sequence"/>
</dbReference>
<dbReference type="Pfam" id="PF08059">
    <property type="entry name" value="SEP"/>
    <property type="match status" value="1"/>
</dbReference>
<keyword evidence="4" id="KW-1185">Reference proteome</keyword>
<comment type="caution">
    <text evidence="3">The sequence shown here is derived from an EMBL/GenBank/DDBJ whole genome shotgun (WGS) entry which is preliminary data.</text>
</comment>
<dbReference type="SMART" id="SM00553">
    <property type="entry name" value="SEP"/>
    <property type="match status" value="1"/>
</dbReference>
<dbReference type="GO" id="GO:0005634">
    <property type="term" value="C:nucleus"/>
    <property type="evidence" value="ECO:0007669"/>
    <property type="project" value="TreeGrafter"/>
</dbReference>
<sequence length="298" mass="31842">MLWNSPACVDEHNIISVICCCFVMICHDAQTAQLASDHCFFFLLLLENDLNVTRLNKKELPHKHQYGVSSLSKSKLVVTDGLDVSKIIQKSKATEGLRYNTSLLSTYTNNTTTVKMPNIHGLSSIRNNDRRPPTNNNSDSDSEDNDENNRYVGGVSSRGGGSGLAVLPNHESGGGRNAAAASDSIFNLAEAGGEQAATAAAGSGGEVRRMITMYRSGFTVDNGPYRRLEDPSNAEFLGSLARGLIPRELREDAEESGGGEVMVGLVDKRGEEYDEDRHGQQQQRGGGGGFGGGSGGGD</sequence>
<evidence type="ECO:0000313" key="4">
    <source>
        <dbReference type="Proteomes" id="UP001224775"/>
    </source>
</evidence>
<dbReference type="GO" id="GO:0005829">
    <property type="term" value="C:cytosol"/>
    <property type="evidence" value="ECO:0007669"/>
    <property type="project" value="TreeGrafter"/>
</dbReference>
<dbReference type="InterPro" id="IPR012989">
    <property type="entry name" value="SEP_domain"/>
</dbReference>